<dbReference type="Gene3D" id="3.40.50.360">
    <property type="match status" value="1"/>
</dbReference>
<feature type="domain" description="Flavodoxin-like" evidence="8">
    <location>
        <begin position="4"/>
        <end position="165"/>
    </location>
</feature>
<dbReference type="GO" id="GO:0010181">
    <property type="term" value="F:FMN binding"/>
    <property type="evidence" value="ECO:0007669"/>
    <property type="project" value="UniProtKB-UniRule"/>
</dbReference>
<sequence>MNKTGIFYSFNSTKTAKAAEKIIEAFGSDFNIVKVNAEELTEELFLSFTNLILGVPTWFDGELPNYWDEFVPALEDLNLKGKIIAIYGLGNQVEYPENFGDAVGIMGELVQERGAKLIGFTSAEGYKYESSRALVEDQFMGLVLDQETQPRQSKERIEKWVADLKPQFS</sequence>
<comment type="similarity">
    <text evidence="2 7">Belongs to the flavodoxin family.</text>
</comment>
<evidence type="ECO:0000256" key="6">
    <source>
        <dbReference type="ARBA" id="ARBA00022982"/>
    </source>
</evidence>
<dbReference type="NCBIfam" id="NF006739">
    <property type="entry name" value="PRK09267.1-5"/>
    <property type="match status" value="1"/>
</dbReference>
<evidence type="ECO:0000313" key="9">
    <source>
        <dbReference type="EMBL" id="BBE20783.1"/>
    </source>
</evidence>
<dbReference type="KEGG" id="anf:AQPE_4977"/>
<accession>A0A5K7SGY3</accession>
<evidence type="ECO:0000259" key="8">
    <source>
        <dbReference type="PROSITE" id="PS50902"/>
    </source>
</evidence>
<name>A0A5K7SGY3_9BACT</name>
<evidence type="ECO:0000256" key="5">
    <source>
        <dbReference type="ARBA" id="ARBA00022643"/>
    </source>
</evidence>
<evidence type="ECO:0000256" key="4">
    <source>
        <dbReference type="ARBA" id="ARBA00022630"/>
    </source>
</evidence>
<dbReference type="NCBIfam" id="TIGR01752">
    <property type="entry name" value="flav_long"/>
    <property type="match status" value="1"/>
</dbReference>
<evidence type="ECO:0000256" key="2">
    <source>
        <dbReference type="ARBA" id="ARBA00005267"/>
    </source>
</evidence>
<proteinExistence type="inferred from homology"/>
<reference evidence="9" key="1">
    <citation type="journal article" date="2020" name="Int. J. Syst. Evol. Microbiol.">
        <title>Aquipluma nitroreducens gen. nov. sp. nov., a novel facultatively anaerobic bacterium isolated from a freshwater lake.</title>
        <authorList>
            <person name="Watanabe M."/>
            <person name="Kojima H."/>
            <person name="Fukui M."/>
        </authorList>
    </citation>
    <scope>NUCLEOTIDE SEQUENCE</scope>
    <source>
        <strain evidence="9">MeG22</strain>
    </source>
</reference>
<dbReference type="PROSITE" id="PS50902">
    <property type="entry name" value="FLAVODOXIN_LIKE"/>
    <property type="match status" value="1"/>
</dbReference>
<organism evidence="9 10">
    <name type="scientific">Aquipluma nitroreducens</name>
    <dbReference type="NCBI Taxonomy" id="2010828"/>
    <lineage>
        <taxon>Bacteria</taxon>
        <taxon>Pseudomonadati</taxon>
        <taxon>Bacteroidota</taxon>
        <taxon>Bacteroidia</taxon>
        <taxon>Marinilabiliales</taxon>
        <taxon>Prolixibacteraceae</taxon>
        <taxon>Aquipluma</taxon>
    </lineage>
</organism>
<keyword evidence="4 7" id="KW-0285">Flavoprotein</keyword>
<comment type="function">
    <text evidence="7">Low-potential electron donor to a number of redox enzymes.</text>
</comment>
<keyword evidence="10" id="KW-1185">Reference proteome</keyword>
<dbReference type="PIRSF" id="PIRSF038996">
    <property type="entry name" value="FldA"/>
    <property type="match status" value="1"/>
</dbReference>
<evidence type="ECO:0000256" key="3">
    <source>
        <dbReference type="ARBA" id="ARBA00022448"/>
    </source>
</evidence>
<evidence type="ECO:0000256" key="7">
    <source>
        <dbReference type="PIRNR" id="PIRNR038996"/>
    </source>
</evidence>
<dbReference type="InterPro" id="IPR029039">
    <property type="entry name" value="Flavoprotein-like_sf"/>
</dbReference>
<dbReference type="SUPFAM" id="SSF52218">
    <property type="entry name" value="Flavoproteins"/>
    <property type="match status" value="1"/>
</dbReference>
<dbReference type="InterPro" id="IPR050619">
    <property type="entry name" value="Flavodoxin"/>
</dbReference>
<dbReference type="GO" id="GO:0009055">
    <property type="term" value="F:electron transfer activity"/>
    <property type="evidence" value="ECO:0007669"/>
    <property type="project" value="UniProtKB-UniRule"/>
</dbReference>
<dbReference type="InterPro" id="IPR010086">
    <property type="entry name" value="Flavodoxin_lc"/>
</dbReference>
<keyword evidence="3 7" id="KW-0813">Transport</keyword>
<dbReference type="Pfam" id="PF00258">
    <property type="entry name" value="Flavodoxin_1"/>
    <property type="match status" value="1"/>
</dbReference>
<dbReference type="PANTHER" id="PTHR42809">
    <property type="entry name" value="FLAVODOXIN 2"/>
    <property type="match status" value="1"/>
</dbReference>
<evidence type="ECO:0000313" key="10">
    <source>
        <dbReference type="Proteomes" id="UP001193389"/>
    </source>
</evidence>
<dbReference type="InterPro" id="IPR008254">
    <property type="entry name" value="Flavodoxin/NO_synth"/>
</dbReference>
<protein>
    <recommendedName>
        <fullName evidence="7">Flavodoxin</fullName>
    </recommendedName>
</protein>
<keyword evidence="5 7" id="KW-0288">FMN</keyword>
<dbReference type="Proteomes" id="UP001193389">
    <property type="component" value="Chromosome"/>
</dbReference>
<keyword evidence="6 7" id="KW-0249">Electron transport</keyword>
<dbReference type="EMBL" id="AP018694">
    <property type="protein sequence ID" value="BBE20783.1"/>
    <property type="molecule type" value="Genomic_DNA"/>
</dbReference>
<dbReference type="RefSeq" id="WP_318348881.1">
    <property type="nucleotide sequence ID" value="NZ_AP018694.1"/>
</dbReference>
<dbReference type="AlphaFoldDB" id="A0A5K7SGY3"/>
<evidence type="ECO:0000256" key="1">
    <source>
        <dbReference type="ARBA" id="ARBA00001917"/>
    </source>
</evidence>
<comment type="cofactor">
    <cofactor evidence="1 7">
        <name>FMN</name>
        <dbReference type="ChEBI" id="CHEBI:58210"/>
    </cofactor>
</comment>
<dbReference type="PANTHER" id="PTHR42809:SF1">
    <property type="entry name" value="FLAVODOXIN 1"/>
    <property type="match status" value="1"/>
</dbReference>
<gene>
    <name evidence="9" type="ORF">AQPE_4977</name>
</gene>